<keyword evidence="1" id="KW-0812">Transmembrane</keyword>
<keyword evidence="3" id="KW-1185">Reference proteome</keyword>
<dbReference type="KEGG" id="stae:HNV11_01830"/>
<dbReference type="RefSeq" id="WP_171738042.1">
    <property type="nucleotide sequence ID" value="NZ_CP053435.1"/>
</dbReference>
<keyword evidence="1" id="KW-0472">Membrane</keyword>
<feature type="transmembrane region" description="Helical" evidence="1">
    <location>
        <begin position="174"/>
        <end position="191"/>
    </location>
</feature>
<protein>
    <submittedName>
        <fullName evidence="2">Uncharacterized protein</fullName>
    </submittedName>
</protein>
<gene>
    <name evidence="2" type="ORF">HNV11_01830</name>
</gene>
<name>A0A6M5Y333_9BACT</name>
<keyword evidence="1" id="KW-1133">Transmembrane helix</keyword>
<dbReference type="AlphaFoldDB" id="A0A6M5Y333"/>
<feature type="transmembrane region" description="Helical" evidence="1">
    <location>
        <begin position="87"/>
        <end position="109"/>
    </location>
</feature>
<feature type="transmembrane region" description="Helical" evidence="1">
    <location>
        <begin position="228"/>
        <end position="248"/>
    </location>
</feature>
<evidence type="ECO:0000256" key="1">
    <source>
        <dbReference type="SAM" id="Phobius"/>
    </source>
</evidence>
<feature type="transmembrane region" description="Helical" evidence="1">
    <location>
        <begin position="48"/>
        <end position="66"/>
    </location>
</feature>
<dbReference type="Proteomes" id="UP000502756">
    <property type="component" value="Chromosome"/>
</dbReference>
<feature type="transmembrane region" description="Helical" evidence="1">
    <location>
        <begin position="268"/>
        <end position="287"/>
    </location>
</feature>
<reference evidence="2 3" key="1">
    <citation type="submission" date="2020-05" db="EMBL/GenBank/DDBJ databases">
        <title>Genome sequencing of Spirosoma sp. TS118.</title>
        <authorList>
            <person name="Lee J.-H."/>
            <person name="Jeong S."/>
            <person name="Zhao L."/>
            <person name="Jung J.-H."/>
            <person name="Kim M.-K."/>
            <person name="Lim S."/>
        </authorList>
    </citation>
    <scope>NUCLEOTIDE SEQUENCE [LARGE SCALE GENOMIC DNA]</scope>
    <source>
        <strain evidence="2 3">TS118</strain>
    </source>
</reference>
<feature type="transmembrane region" description="Helical" evidence="1">
    <location>
        <begin position="373"/>
        <end position="393"/>
    </location>
</feature>
<sequence>MQSIPRSTIPVYIYAVVFSSLCVVMGLLWDIMWHMSIGRDGLFAPPHVVIYVGAVVAGLFSAYRILNLTFTRNHPGRTAAVPFWGVFFGPLGAMFCVWGALAMLTSAPFDDWWHNTYGLDVQILTPPHTILAIGIMTLQFGAMVGVLALQNQYRQTAVSATNTERPARARRLKWLFAIAAGLLLTMLFSLASESMGMWESHHSEYYVTAAIVFPFYLLAVGRASLLRWPITTIAAVYMLALALPSWVIQNFPATPRLGPVLNPITHYQPFHFPMLLVVPALVLDWLMHRFEKSSADGHRLNDWLLAGLYALAFMVMLLAIQWPFGEFLLTSPYARNGVFLSYSWTYDSPPDWEYRYAFSPRKLQTAADFWRGYGWSLLYAVISARIGLLWGNWMQRVQR</sequence>
<feature type="transmembrane region" description="Helical" evidence="1">
    <location>
        <begin position="303"/>
        <end position="324"/>
    </location>
</feature>
<organism evidence="2 3">
    <name type="scientific">Spirosoma taeanense</name>
    <dbReference type="NCBI Taxonomy" id="2735870"/>
    <lineage>
        <taxon>Bacteria</taxon>
        <taxon>Pseudomonadati</taxon>
        <taxon>Bacteroidota</taxon>
        <taxon>Cytophagia</taxon>
        <taxon>Cytophagales</taxon>
        <taxon>Cytophagaceae</taxon>
        <taxon>Spirosoma</taxon>
    </lineage>
</organism>
<accession>A0A6M5Y333</accession>
<proteinExistence type="predicted"/>
<dbReference type="EMBL" id="CP053435">
    <property type="protein sequence ID" value="QJW88209.1"/>
    <property type="molecule type" value="Genomic_DNA"/>
</dbReference>
<feature type="transmembrane region" description="Helical" evidence="1">
    <location>
        <begin position="203"/>
        <end position="221"/>
    </location>
</feature>
<feature type="transmembrane region" description="Helical" evidence="1">
    <location>
        <begin position="129"/>
        <end position="149"/>
    </location>
</feature>
<feature type="transmembrane region" description="Helical" evidence="1">
    <location>
        <begin position="12"/>
        <end position="36"/>
    </location>
</feature>
<evidence type="ECO:0000313" key="2">
    <source>
        <dbReference type="EMBL" id="QJW88209.1"/>
    </source>
</evidence>
<evidence type="ECO:0000313" key="3">
    <source>
        <dbReference type="Proteomes" id="UP000502756"/>
    </source>
</evidence>